<name>A0A1E3QNM3_9ASCO</name>
<feature type="region of interest" description="Disordered" evidence="1">
    <location>
        <begin position="223"/>
        <end position="252"/>
    </location>
</feature>
<dbReference type="RefSeq" id="XP_018984621.1">
    <property type="nucleotide sequence ID" value="XM_019127230.1"/>
</dbReference>
<dbReference type="GO" id="GO:0003677">
    <property type="term" value="F:DNA binding"/>
    <property type="evidence" value="ECO:0007669"/>
    <property type="project" value="InterPro"/>
</dbReference>
<evidence type="ECO:0000313" key="3">
    <source>
        <dbReference type="EMBL" id="ODQ79293.1"/>
    </source>
</evidence>
<dbReference type="Proteomes" id="UP000094336">
    <property type="component" value="Unassembled WGS sequence"/>
</dbReference>
<dbReference type="EMBL" id="KV454433">
    <property type="protein sequence ID" value="ODQ79293.1"/>
    <property type="molecule type" value="Genomic_DNA"/>
</dbReference>
<dbReference type="PROSITE" id="PS51299">
    <property type="entry name" value="HTH_APSES"/>
    <property type="match status" value="1"/>
</dbReference>
<dbReference type="PANTHER" id="PTHR43828:SF5">
    <property type="entry name" value="TRANSCRIPTIONAL REPRESSOR XBP1"/>
    <property type="match status" value="1"/>
</dbReference>
<organism evidence="3 4">
    <name type="scientific">Babjeviella inositovora NRRL Y-12698</name>
    <dbReference type="NCBI Taxonomy" id="984486"/>
    <lineage>
        <taxon>Eukaryota</taxon>
        <taxon>Fungi</taxon>
        <taxon>Dikarya</taxon>
        <taxon>Ascomycota</taxon>
        <taxon>Saccharomycotina</taxon>
        <taxon>Pichiomycetes</taxon>
        <taxon>Serinales incertae sedis</taxon>
        <taxon>Babjeviella</taxon>
    </lineage>
</organism>
<dbReference type="PANTHER" id="PTHR43828">
    <property type="entry name" value="ASPARAGINASE"/>
    <property type="match status" value="1"/>
</dbReference>
<dbReference type="STRING" id="984486.A0A1E3QNM3"/>
<dbReference type="GeneID" id="30145083"/>
<dbReference type="InterPro" id="IPR051642">
    <property type="entry name" value="SWI6-like"/>
</dbReference>
<dbReference type="InterPro" id="IPR003163">
    <property type="entry name" value="Tscrpt_reg_HTH_APSES-type"/>
</dbReference>
<feature type="domain" description="HTH APSES-type" evidence="2">
    <location>
        <begin position="356"/>
        <end position="506"/>
    </location>
</feature>
<accession>A0A1E3QNM3</accession>
<dbReference type="SUPFAM" id="SSF54616">
    <property type="entry name" value="DNA-binding domain of Mlu1-box binding protein MBP1"/>
    <property type="match status" value="1"/>
</dbReference>
<gene>
    <name evidence="3" type="ORF">BABINDRAFT_151014</name>
</gene>
<protein>
    <recommendedName>
        <fullName evidence="2">HTH APSES-type domain-containing protein</fullName>
    </recommendedName>
</protein>
<feature type="region of interest" description="Disordered" evidence="1">
    <location>
        <begin position="1"/>
        <end position="48"/>
    </location>
</feature>
<dbReference type="InterPro" id="IPR036887">
    <property type="entry name" value="HTH_APSES_sf"/>
</dbReference>
<feature type="compositionally biased region" description="Low complexity" evidence="1">
    <location>
        <begin position="660"/>
        <end position="674"/>
    </location>
</feature>
<evidence type="ECO:0000259" key="2">
    <source>
        <dbReference type="PROSITE" id="PS51299"/>
    </source>
</evidence>
<feature type="region of interest" description="Disordered" evidence="1">
    <location>
        <begin position="609"/>
        <end position="634"/>
    </location>
</feature>
<dbReference type="GO" id="GO:0000981">
    <property type="term" value="F:DNA-binding transcription factor activity, RNA polymerase II-specific"/>
    <property type="evidence" value="ECO:0007669"/>
    <property type="project" value="UniProtKB-ARBA"/>
</dbReference>
<evidence type="ECO:0000313" key="4">
    <source>
        <dbReference type="Proteomes" id="UP000094336"/>
    </source>
</evidence>
<dbReference type="AlphaFoldDB" id="A0A1E3QNM3"/>
<feature type="compositionally biased region" description="Basic and acidic residues" evidence="1">
    <location>
        <begin position="1"/>
        <end position="16"/>
    </location>
</feature>
<sequence length="729" mass="79757">MEFYHPDLFSDRDPSKPRQWPQNGTHRHQSPKSPPQPISSTSLPSVHLRPSHVHPAHLVSTLHYQPSLHGVTQPFPVHSGGNPPEYGHRNLNLAMNPVPSYEHQRMLPPLSKSPAQHYLPPLNLASPNIPQHKSKSVDLSGYGKRNLPPSTHTRLPSIDSLTFSSTPALLPGSPFYQTPRSMHSSASCWNDSPMLKDGVSPLHHTPSSAPVDILRHSVASYERDGKQERWAMKHKKSRRYSSSPPLPSTSPNAAALLPKILKLTKSARKTKTVKKKTSSGSVGAVVDSSVPINFPGHPTPSPIEVPPYQRPWLPVCNGAVSNTIVQKAYSAPVLTSIVEHRAAEVEPEVQRTEEPAAPPVKPPRKIITVFEYQINSHWVMWDHETGLVHLTGIWKAVRELNEFSETELLAKYKQQPSLFQNGAVPVAPGTPTPANNKADIARLIESAPSMEVASQIKRIRGGFLKIQGTWLPFELARELALRICYHIRYCLVPIFGDQFPRECLKPEDEGFGKLVFGGTGDAKRLGLVNSGSSISANGDTDSLSPIDSASLSSQTSLALSERNFTPAKSLLAFRFPILDADTSARPEIHRSGERQRSFRLKTRSITETTFPFPPCEGATPSDDDQGFTSSDFFSDDDEEEIDQNIIDASKSLQLLSRGSSFSSVSGSGTKSASGGLLGTIPEMSMTPGYQRRKEPSPSDVMSMEMMNIDQLGEEGMVASSLLALSSSGA</sequence>
<feature type="region of interest" description="Disordered" evidence="1">
    <location>
        <begin position="660"/>
        <end position="699"/>
    </location>
</feature>
<evidence type="ECO:0000256" key="1">
    <source>
        <dbReference type="SAM" id="MobiDB-lite"/>
    </source>
</evidence>
<proteinExistence type="predicted"/>
<dbReference type="Gene3D" id="3.10.260.10">
    <property type="entry name" value="Transcription regulator HTH, APSES-type DNA-binding domain"/>
    <property type="match status" value="1"/>
</dbReference>
<keyword evidence="4" id="KW-1185">Reference proteome</keyword>
<dbReference type="OrthoDB" id="5562739at2759"/>
<reference evidence="4" key="1">
    <citation type="submission" date="2016-05" db="EMBL/GenBank/DDBJ databases">
        <title>Comparative genomics of biotechnologically important yeasts.</title>
        <authorList>
            <consortium name="DOE Joint Genome Institute"/>
            <person name="Riley R."/>
            <person name="Haridas S."/>
            <person name="Wolfe K.H."/>
            <person name="Lopes M.R."/>
            <person name="Hittinger C.T."/>
            <person name="Goker M."/>
            <person name="Salamov A."/>
            <person name="Wisecaver J."/>
            <person name="Long T.M."/>
            <person name="Aerts A.L."/>
            <person name="Barry K."/>
            <person name="Choi C."/>
            <person name="Clum A."/>
            <person name="Coughlan A.Y."/>
            <person name="Deshpande S."/>
            <person name="Douglass A.P."/>
            <person name="Hanson S.J."/>
            <person name="Klenk H.-P."/>
            <person name="Labutti K."/>
            <person name="Lapidus A."/>
            <person name="Lindquist E."/>
            <person name="Lipzen A."/>
            <person name="Meier-Kolthoff J.P."/>
            <person name="Ohm R.A."/>
            <person name="Otillar R.P."/>
            <person name="Pangilinan J."/>
            <person name="Peng Y."/>
            <person name="Rokas A."/>
            <person name="Rosa C.A."/>
            <person name="Scheuner C."/>
            <person name="Sibirny A.A."/>
            <person name="Slot J.C."/>
            <person name="Stielow J.B."/>
            <person name="Sun H."/>
            <person name="Kurtzman C.P."/>
            <person name="Blackwell M."/>
            <person name="Grigoriev I.V."/>
            <person name="Jeffries T.W."/>
        </authorList>
    </citation>
    <scope>NUCLEOTIDE SEQUENCE [LARGE SCALE GENOMIC DNA]</scope>
    <source>
        <strain evidence="4">NRRL Y-12698</strain>
    </source>
</reference>
<dbReference type="GO" id="GO:0033309">
    <property type="term" value="C:SBF transcription complex"/>
    <property type="evidence" value="ECO:0007669"/>
    <property type="project" value="TreeGrafter"/>
</dbReference>
<dbReference type="GO" id="GO:0030907">
    <property type="term" value="C:MBF transcription complex"/>
    <property type="evidence" value="ECO:0007669"/>
    <property type="project" value="TreeGrafter"/>
</dbReference>